<evidence type="ECO:0000313" key="8">
    <source>
        <dbReference type="Proteomes" id="UP000029055"/>
    </source>
</evidence>
<evidence type="ECO:0000256" key="5">
    <source>
        <dbReference type="SAM" id="MobiDB-lite"/>
    </source>
</evidence>
<dbReference type="OrthoDB" id="8481147at2"/>
<dbReference type="RefSeq" id="WP_024463908.1">
    <property type="nucleotide sequence ID" value="NZ_CP062939.1"/>
</dbReference>
<dbReference type="CDD" id="cd03257">
    <property type="entry name" value="ABC_NikE_OppD_transporters"/>
    <property type="match status" value="1"/>
</dbReference>
<dbReference type="PROSITE" id="PS00211">
    <property type="entry name" value="ABC_TRANSPORTER_1"/>
    <property type="match status" value="1"/>
</dbReference>
<keyword evidence="8" id="KW-1185">Reference proteome</keyword>
<name>A0A087DTL0_9BIFI</name>
<dbReference type="EC" id="3.6.3.24" evidence="7"/>
<dbReference type="eggNOG" id="COG4608">
    <property type="taxonomic scope" value="Bacteria"/>
</dbReference>
<dbReference type="STRING" id="77635.BISU_2062"/>
<dbReference type="EMBL" id="JGZR01000016">
    <property type="protein sequence ID" value="KFI98860.1"/>
    <property type="molecule type" value="Genomic_DNA"/>
</dbReference>
<reference evidence="7 8" key="1">
    <citation type="submission" date="2014-03" db="EMBL/GenBank/DDBJ databases">
        <title>Genomics of Bifidobacteria.</title>
        <authorList>
            <person name="Ventura M."/>
            <person name="Milani C."/>
            <person name="Lugli G.A."/>
        </authorList>
    </citation>
    <scope>NUCLEOTIDE SEQUENCE [LARGE SCALE GENOMIC DNA]</scope>
    <source>
        <strain evidence="7 8">LMG 11597</strain>
    </source>
</reference>
<dbReference type="GO" id="GO:0016887">
    <property type="term" value="F:ATP hydrolysis activity"/>
    <property type="evidence" value="ECO:0007669"/>
    <property type="project" value="InterPro"/>
</dbReference>
<dbReference type="PROSITE" id="PS50893">
    <property type="entry name" value="ABC_TRANSPORTER_2"/>
    <property type="match status" value="1"/>
</dbReference>
<dbReference type="Proteomes" id="UP000029055">
    <property type="component" value="Unassembled WGS sequence"/>
</dbReference>
<dbReference type="AlphaFoldDB" id="A0A087DTL0"/>
<keyword evidence="2" id="KW-0813">Transport</keyword>
<evidence type="ECO:0000259" key="6">
    <source>
        <dbReference type="PROSITE" id="PS50893"/>
    </source>
</evidence>
<dbReference type="SUPFAM" id="SSF52540">
    <property type="entry name" value="P-loop containing nucleoside triphosphate hydrolases"/>
    <property type="match status" value="1"/>
</dbReference>
<evidence type="ECO:0000256" key="1">
    <source>
        <dbReference type="ARBA" id="ARBA00005417"/>
    </source>
</evidence>
<dbReference type="InterPro" id="IPR050319">
    <property type="entry name" value="ABC_transp_ATP-bind"/>
</dbReference>
<evidence type="ECO:0000256" key="3">
    <source>
        <dbReference type="ARBA" id="ARBA00022741"/>
    </source>
</evidence>
<organism evidence="7 8">
    <name type="scientific">Bifidobacterium subtile</name>
    <dbReference type="NCBI Taxonomy" id="77635"/>
    <lineage>
        <taxon>Bacteria</taxon>
        <taxon>Bacillati</taxon>
        <taxon>Actinomycetota</taxon>
        <taxon>Actinomycetes</taxon>
        <taxon>Bifidobacteriales</taxon>
        <taxon>Bifidobacteriaceae</taxon>
        <taxon>Bifidobacterium</taxon>
    </lineage>
</organism>
<dbReference type="FunFam" id="3.40.50.300:FF:000016">
    <property type="entry name" value="Oligopeptide ABC transporter ATP-binding component"/>
    <property type="match status" value="1"/>
</dbReference>
<accession>A0A087DTL0</accession>
<dbReference type="InterPro" id="IPR003593">
    <property type="entry name" value="AAA+_ATPase"/>
</dbReference>
<comment type="similarity">
    <text evidence="1">Belongs to the ABC transporter superfamily.</text>
</comment>
<feature type="region of interest" description="Disordered" evidence="5">
    <location>
        <begin position="1"/>
        <end position="27"/>
    </location>
</feature>
<keyword evidence="3" id="KW-0547">Nucleotide-binding</keyword>
<evidence type="ECO:0000313" key="7">
    <source>
        <dbReference type="EMBL" id="KFI98860.1"/>
    </source>
</evidence>
<protein>
    <submittedName>
        <fullName evidence="7">Peptide ABC transporter ATP-binding protein</fullName>
        <ecNumber evidence="7">3.6.3.24</ecNumber>
    </submittedName>
</protein>
<dbReference type="InterPro" id="IPR027417">
    <property type="entry name" value="P-loop_NTPase"/>
</dbReference>
<evidence type="ECO:0000256" key="4">
    <source>
        <dbReference type="ARBA" id="ARBA00022840"/>
    </source>
</evidence>
<sequence length="357" mass="39355">MSATNEQTAGDKATIEQAANDQPIARPEGELVGVDTVRKHYVLGKGKTLKAVDGISLSIRKGEVLGVVGESGCGKSTLGEVLARIEPKTSGAVYFAGNDISQKLSVTERKALSKNVQVIFQDPYSSLNPRRTVGKTLRRALTTHGLYKGRENERISQLLDMVGLPQDSKDRFPHEFSGGQRQRVCIARALAVEPQFLICDEPVSALDVSVQAQIINLLVSLKQQFGLTMLFISHDLSIVKYLCDRVAVMYLGVVVEMADSEELYANPQHFYTRALLSAIPQADPKEERTRRRIILKGDIPTPVNPAPGCPFYSRCPFAQELCKNNRPALEQISPEHQVACHFLDRINEAARKEALSC</sequence>
<dbReference type="InterPro" id="IPR003439">
    <property type="entry name" value="ABC_transporter-like_ATP-bd"/>
</dbReference>
<dbReference type="PANTHER" id="PTHR43776:SF7">
    <property type="entry name" value="D,D-DIPEPTIDE TRANSPORT ATP-BINDING PROTEIN DDPF-RELATED"/>
    <property type="match status" value="1"/>
</dbReference>
<keyword evidence="7" id="KW-0378">Hydrolase</keyword>
<dbReference type="InterPro" id="IPR013563">
    <property type="entry name" value="Oligopep_ABC_C"/>
</dbReference>
<feature type="domain" description="ABC transporter" evidence="6">
    <location>
        <begin position="32"/>
        <end position="276"/>
    </location>
</feature>
<dbReference type="GO" id="GO:0005524">
    <property type="term" value="F:ATP binding"/>
    <property type="evidence" value="ECO:0007669"/>
    <property type="project" value="UniProtKB-KW"/>
</dbReference>
<dbReference type="Pfam" id="PF08352">
    <property type="entry name" value="oligo_HPY"/>
    <property type="match status" value="1"/>
</dbReference>
<dbReference type="NCBIfam" id="TIGR01727">
    <property type="entry name" value="oligo_HPY"/>
    <property type="match status" value="1"/>
</dbReference>
<dbReference type="GO" id="GO:0015833">
    <property type="term" value="P:peptide transport"/>
    <property type="evidence" value="ECO:0007669"/>
    <property type="project" value="InterPro"/>
</dbReference>
<gene>
    <name evidence="7" type="ORF">BISU_2062</name>
</gene>
<comment type="caution">
    <text evidence="7">The sequence shown here is derived from an EMBL/GenBank/DDBJ whole genome shotgun (WGS) entry which is preliminary data.</text>
</comment>
<dbReference type="InterPro" id="IPR017871">
    <property type="entry name" value="ABC_transporter-like_CS"/>
</dbReference>
<keyword evidence="4 7" id="KW-0067">ATP-binding</keyword>
<dbReference type="GO" id="GO:0055085">
    <property type="term" value="P:transmembrane transport"/>
    <property type="evidence" value="ECO:0007669"/>
    <property type="project" value="UniProtKB-ARBA"/>
</dbReference>
<dbReference type="SMART" id="SM00382">
    <property type="entry name" value="AAA"/>
    <property type="match status" value="1"/>
</dbReference>
<proteinExistence type="inferred from homology"/>
<dbReference type="Pfam" id="PF00005">
    <property type="entry name" value="ABC_tran"/>
    <property type="match status" value="1"/>
</dbReference>
<evidence type="ECO:0000256" key="2">
    <source>
        <dbReference type="ARBA" id="ARBA00022448"/>
    </source>
</evidence>
<dbReference type="Gene3D" id="3.40.50.300">
    <property type="entry name" value="P-loop containing nucleotide triphosphate hydrolases"/>
    <property type="match status" value="1"/>
</dbReference>
<dbReference type="PANTHER" id="PTHR43776">
    <property type="entry name" value="TRANSPORT ATP-BINDING PROTEIN"/>
    <property type="match status" value="1"/>
</dbReference>